<accession>A0ABR4CTE8</accession>
<dbReference type="Proteomes" id="UP001595075">
    <property type="component" value="Unassembled WGS sequence"/>
</dbReference>
<dbReference type="EMBL" id="JAZHXI010000004">
    <property type="protein sequence ID" value="KAL2072696.1"/>
    <property type="molecule type" value="Genomic_DNA"/>
</dbReference>
<proteinExistence type="predicted"/>
<keyword evidence="2" id="KW-1185">Reference proteome</keyword>
<reference evidence="1 2" key="1">
    <citation type="journal article" date="2024" name="Commun. Biol.">
        <title>Comparative genomic analysis of thermophilic fungi reveals convergent evolutionary adaptations and gene losses.</title>
        <authorList>
            <person name="Steindorff A.S."/>
            <person name="Aguilar-Pontes M.V."/>
            <person name="Robinson A.J."/>
            <person name="Andreopoulos B."/>
            <person name="LaButti K."/>
            <person name="Kuo A."/>
            <person name="Mondo S."/>
            <person name="Riley R."/>
            <person name="Otillar R."/>
            <person name="Haridas S."/>
            <person name="Lipzen A."/>
            <person name="Grimwood J."/>
            <person name="Schmutz J."/>
            <person name="Clum A."/>
            <person name="Reid I.D."/>
            <person name="Moisan M.C."/>
            <person name="Butler G."/>
            <person name="Nguyen T.T.M."/>
            <person name="Dewar K."/>
            <person name="Conant G."/>
            <person name="Drula E."/>
            <person name="Henrissat B."/>
            <person name="Hansel C."/>
            <person name="Singer S."/>
            <person name="Hutchinson M.I."/>
            <person name="de Vries R.P."/>
            <person name="Natvig D.O."/>
            <person name="Powell A.J."/>
            <person name="Tsang A."/>
            <person name="Grigoriev I.V."/>
        </authorList>
    </citation>
    <scope>NUCLEOTIDE SEQUENCE [LARGE SCALE GENOMIC DNA]</scope>
    <source>
        <strain evidence="1 2">CBS 494.80</strain>
    </source>
</reference>
<organism evidence="1 2">
    <name type="scientific">Oculimacula yallundae</name>
    <dbReference type="NCBI Taxonomy" id="86028"/>
    <lineage>
        <taxon>Eukaryota</taxon>
        <taxon>Fungi</taxon>
        <taxon>Dikarya</taxon>
        <taxon>Ascomycota</taxon>
        <taxon>Pezizomycotina</taxon>
        <taxon>Leotiomycetes</taxon>
        <taxon>Helotiales</taxon>
        <taxon>Ploettnerulaceae</taxon>
        <taxon>Oculimacula</taxon>
    </lineage>
</organism>
<dbReference type="Gene3D" id="3.80.10.10">
    <property type="entry name" value="Ribonuclease Inhibitor"/>
    <property type="match status" value="1"/>
</dbReference>
<evidence type="ECO:0008006" key="3">
    <source>
        <dbReference type="Google" id="ProtNLM"/>
    </source>
</evidence>
<evidence type="ECO:0000313" key="1">
    <source>
        <dbReference type="EMBL" id="KAL2072696.1"/>
    </source>
</evidence>
<evidence type="ECO:0000313" key="2">
    <source>
        <dbReference type="Proteomes" id="UP001595075"/>
    </source>
</evidence>
<sequence>MASPTSAVSCPILGSDVLALILDELFDEVPSKEFFSLACVHISFYEGIKRFRGRYQTFHFGRIPGPYNARVTRKRIQSYLDAPVKLSIVPNIRHITVTSSHESEEDEEYGRPCLGGFKVDGKWVELLSLVAAIPRLKSLVFKAFEPMPSCLVHRLEQCHPQARLEIHNWTRHTDDADHMDPCEIALAHSINLRSLHADLWTSSSIIDLRISALKRIVAIAPNLDEVKIRGENSTTMGFLSVWAPPLLPDVREKKTLFELHGRPKRFLQSVELSGSEYLSVLDDIVDYSSLQKLHIDQFQAVRFHHHEAEDMDLLLCTNLSSLQHLTVVLPEVTNNMNHIAHAGPVAEFMLNCKHLETLEITESAAYDLNLDGIIKYHGESLKRFVLVGNTNSLLQGAACPLTILETIQAFCPSLEYIGIDAHTGEDVSFDTTGFRVLAQIPELKVLHLRCSFPFTTDQGSNDESIEDFMYAEDYGHRFRASYGNWIVSLWNFLQARRKENGFRSIREVHLTYPEHIRTSLGPRKFAMDVVRASERDDRPDEIRIEGKVPGFKGLQRRNLKLSVV</sequence>
<dbReference type="SUPFAM" id="SSF52047">
    <property type="entry name" value="RNI-like"/>
    <property type="match status" value="1"/>
</dbReference>
<name>A0ABR4CTE8_9HELO</name>
<gene>
    <name evidence="1" type="ORF">VTL71DRAFT_12039</name>
</gene>
<protein>
    <recommendedName>
        <fullName evidence="3">F-box domain-containing protein</fullName>
    </recommendedName>
</protein>
<comment type="caution">
    <text evidence="1">The sequence shown here is derived from an EMBL/GenBank/DDBJ whole genome shotgun (WGS) entry which is preliminary data.</text>
</comment>
<dbReference type="InterPro" id="IPR032675">
    <property type="entry name" value="LRR_dom_sf"/>
</dbReference>